<dbReference type="InterPro" id="IPR001304">
    <property type="entry name" value="C-type_lectin-like"/>
</dbReference>
<dbReference type="PANTHER" id="PTHR45784:SF3">
    <property type="entry name" value="C-TYPE LECTIN DOMAIN FAMILY 4 MEMBER K-LIKE-RELATED"/>
    <property type="match status" value="1"/>
</dbReference>
<name>A0A3Q3H1T4_9LABR</name>
<dbReference type="InParanoid" id="A0A3Q3H1T4"/>
<reference evidence="2" key="2">
    <citation type="submission" date="2025-09" db="UniProtKB">
        <authorList>
            <consortium name="Ensembl"/>
        </authorList>
    </citation>
    <scope>IDENTIFICATION</scope>
</reference>
<dbReference type="Gene3D" id="3.10.100.10">
    <property type="entry name" value="Mannose-Binding Protein A, subunit A"/>
    <property type="match status" value="1"/>
</dbReference>
<dbReference type="Ensembl" id="ENSLBET00000039009.1">
    <property type="protein sequence ID" value="ENSLBEP00000037458.1"/>
    <property type="gene ID" value="ENSLBEG00000027958.1"/>
</dbReference>
<evidence type="ECO:0000259" key="1">
    <source>
        <dbReference type="PROSITE" id="PS50041"/>
    </source>
</evidence>
<reference evidence="2" key="1">
    <citation type="submission" date="2025-08" db="UniProtKB">
        <authorList>
            <consortium name="Ensembl"/>
        </authorList>
    </citation>
    <scope>IDENTIFICATION</scope>
</reference>
<protein>
    <recommendedName>
        <fullName evidence="1">C-type lectin domain-containing protein</fullName>
    </recommendedName>
</protein>
<dbReference type="Proteomes" id="UP000261660">
    <property type="component" value="Unplaced"/>
</dbReference>
<evidence type="ECO:0000313" key="2">
    <source>
        <dbReference type="Ensembl" id="ENSLBEP00000037458.1"/>
    </source>
</evidence>
<dbReference type="STRING" id="56723.ENSLBEP00000037458"/>
<dbReference type="InterPro" id="IPR016187">
    <property type="entry name" value="CTDL_fold"/>
</dbReference>
<dbReference type="SUPFAM" id="SSF56436">
    <property type="entry name" value="C-type lectin-like"/>
    <property type="match status" value="1"/>
</dbReference>
<dbReference type="AlphaFoldDB" id="A0A3Q3H1T4"/>
<dbReference type="PROSITE" id="PS50041">
    <property type="entry name" value="C_TYPE_LECTIN_2"/>
    <property type="match status" value="1"/>
</dbReference>
<sequence length="188" mass="21064">MLSGPGALNGLHRLSWWRTSSTVNGAGSLGSIGGSAFSAFMHSSEKSCVSNRLKNVFNCAGLQFFSERKSWIKALEHCQNNNSSLVEIHNRSVCMEVDHLLKDKTLESKNGVWIGLERSIFGCIITWYWTTGQKVGGKTQWNESHPVDCFNNHCGKIIWVQNESKWLDANCHLKLPFISFTDMQILGV</sequence>
<dbReference type="CDD" id="cd00037">
    <property type="entry name" value="CLECT"/>
    <property type="match status" value="1"/>
</dbReference>
<dbReference type="GeneTree" id="ENSGT01110000267315"/>
<dbReference type="PANTHER" id="PTHR45784">
    <property type="entry name" value="C-TYPE LECTIN DOMAIN FAMILY 20 MEMBER A-RELATED"/>
    <property type="match status" value="1"/>
</dbReference>
<proteinExistence type="predicted"/>
<organism evidence="2 3">
    <name type="scientific">Labrus bergylta</name>
    <name type="common">ballan wrasse</name>
    <dbReference type="NCBI Taxonomy" id="56723"/>
    <lineage>
        <taxon>Eukaryota</taxon>
        <taxon>Metazoa</taxon>
        <taxon>Chordata</taxon>
        <taxon>Craniata</taxon>
        <taxon>Vertebrata</taxon>
        <taxon>Euteleostomi</taxon>
        <taxon>Actinopterygii</taxon>
        <taxon>Neopterygii</taxon>
        <taxon>Teleostei</taxon>
        <taxon>Neoteleostei</taxon>
        <taxon>Acanthomorphata</taxon>
        <taxon>Eupercaria</taxon>
        <taxon>Labriformes</taxon>
        <taxon>Labridae</taxon>
        <taxon>Labrus</taxon>
    </lineage>
</organism>
<dbReference type="SMART" id="SM00034">
    <property type="entry name" value="CLECT"/>
    <property type="match status" value="1"/>
</dbReference>
<keyword evidence="3" id="KW-1185">Reference proteome</keyword>
<accession>A0A3Q3H1T4</accession>
<evidence type="ECO:0000313" key="3">
    <source>
        <dbReference type="Proteomes" id="UP000261660"/>
    </source>
</evidence>
<feature type="domain" description="C-type lectin" evidence="1">
    <location>
        <begin position="57"/>
        <end position="180"/>
    </location>
</feature>
<dbReference type="Pfam" id="PF00059">
    <property type="entry name" value="Lectin_C"/>
    <property type="match status" value="1"/>
</dbReference>
<dbReference type="InterPro" id="IPR016186">
    <property type="entry name" value="C-type_lectin-like/link_sf"/>
</dbReference>